<comment type="caution">
    <text evidence="2">The sequence shown here is derived from an EMBL/GenBank/DDBJ whole genome shotgun (WGS) entry which is preliminary data.</text>
</comment>
<dbReference type="AlphaFoldDB" id="A0A367IV16"/>
<feature type="region of interest" description="Disordered" evidence="1">
    <location>
        <begin position="1"/>
        <end position="62"/>
    </location>
</feature>
<evidence type="ECO:0000313" key="2">
    <source>
        <dbReference type="EMBL" id="RCH81524.1"/>
    </source>
</evidence>
<evidence type="ECO:0000313" key="3">
    <source>
        <dbReference type="Proteomes" id="UP000252139"/>
    </source>
</evidence>
<dbReference type="STRING" id="86630.A0A367IV16"/>
<gene>
    <name evidence="2" type="ORF">CU097_006223</name>
</gene>
<dbReference type="Proteomes" id="UP000252139">
    <property type="component" value="Unassembled WGS sequence"/>
</dbReference>
<dbReference type="EMBL" id="PJQL01003395">
    <property type="protein sequence ID" value="RCH81524.1"/>
    <property type="molecule type" value="Genomic_DNA"/>
</dbReference>
<evidence type="ECO:0000256" key="1">
    <source>
        <dbReference type="SAM" id="MobiDB-lite"/>
    </source>
</evidence>
<keyword evidence="3" id="KW-1185">Reference proteome</keyword>
<protein>
    <submittedName>
        <fullName evidence="2">Uncharacterized protein</fullName>
    </submittedName>
</protein>
<dbReference type="OrthoDB" id="10483453at2759"/>
<feature type="compositionally biased region" description="Low complexity" evidence="1">
    <location>
        <begin position="33"/>
        <end position="46"/>
    </location>
</feature>
<organism evidence="2 3">
    <name type="scientific">Rhizopus azygosporus</name>
    <name type="common">Rhizopus microsporus var. azygosporus</name>
    <dbReference type="NCBI Taxonomy" id="86630"/>
    <lineage>
        <taxon>Eukaryota</taxon>
        <taxon>Fungi</taxon>
        <taxon>Fungi incertae sedis</taxon>
        <taxon>Mucoromycota</taxon>
        <taxon>Mucoromycotina</taxon>
        <taxon>Mucoromycetes</taxon>
        <taxon>Mucorales</taxon>
        <taxon>Mucorineae</taxon>
        <taxon>Rhizopodaceae</taxon>
        <taxon>Rhizopus</taxon>
    </lineage>
</organism>
<sequence>MPESVYGVPSTAMPSSRRQFRRNSAPGIDDSTFRPFSSPIPSPTTSAAKKTHQHRLNAAQEQRTYRDSCNRLLSHITSVVGICDDLKKANKDKYPMFYPMTRPSKIT</sequence>
<accession>A0A367IV16</accession>
<proteinExistence type="predicted"/>
<reference evidence="2 3" key="1">
    <citation type="journal article" date="2018" name="G3 (Bethesda)">
        <title>Phylogenetic and Phylogenomic Definition of Rhizopus Species.</title>
        <authorList>
            <person name="Gryganskyi A.P."/>
            <person name="Golan J."/>
            <person name="Dolatabadi S."/>
            <person name="Mondo S."/>
            <person name="Robb S."/>
            <person name="Idnurm A."/>
            <person name="Muszewska A."/>
            <person name="Steczkiewicz K."/>
            <person name="Masonjones S."/>
            <person name="Liao H.L."/>
            <person name="Gajdeczka M.T."/>
            <person name="Anike F."/>
            <person name="Vuek A."/>
            <person name="Anishchenko I.M."/>
            <person name="Voigt K."/>
            <person name="de Hoog G.S."/>
            <person name="Smith M.E."/>
            <person name="Heitman J."/>
            <person name="Vilgalys R."/>
            <person name="Stajich J.E."/>
        </authorList>
    </citation>
    <scope>NUCLEOTIDE SEQUENCE [LARGE SCALE GENOMIC DNA]</scope>
    <source>
        <strain evidence="2 3">CBS 357.93</strain>
    </source>
</reference>
<name>A0A367IV16_RHIAZ</name>
<feature type="non-terminal residue" evidence="2">
    <location>
        <position position="107"/>
    </location>
</feature>